<protein>
    <recommendedName>
        <fullName evidence="7">Cytochrome b561 bacterial/Ni-hydrogenase domain-containing protein</fullName>
    </recommendedName>
</protein>
<accession>A0A381UL50</accession>
<dbReference type="GO" id="GO:0020037">
    <property type="term" value="F:heme binding"/>
    <property type="evidence" value="ECO:0007669"/>
    <property type="project" value="TreeGrafter"/>
</dbReference>
<evidence type="ECO:0000256" key="3">
    <source>
        <dbReference type="ARBA" id="ARBA00022692"/>
    </source>
</evidence>
<dbReference type="GO" id="GO:0005886">
    <property type="term" value="C:plasma membrane"/>
    <property type="evidence" value="ECO:0007669"/>
    <property type="project" value="UniProtKB-SubCell"/>
</dbReference>
<dbReference type="AlphaFoldDB" id="A0A381UL50"/>
<keyword evidence="5 6" id="KW-0472">Membrane</keyword>
<dbReference type="PANTHER" id="PTHR30485:SF0">
    <property type="entry name" value="NI_FE-HYDROGENASE 1 B-TYPE CYTOCHROME SUBUNIT-RELATED"/>
    <property type="match status" value="1"/>
</dbReference>
<evidence type="ECO:0000256" key="4">
    <source>
        <dbReference type="ARBA" id="ARBA00022989"/>
    </source>
</evidence>
<keyword evidence="4 6" id="KW-1133">Transmembrane helix</keyword>
<organism evidence="8">
    <name type="scientific">marine metagenome</name>
    <dbReference type="NCBI Taxonomy" id="408172"/>
    <lineage>
        <taxon>unclassified sequences</taxon>
        <taxon>metagenomes</taxon>
        <taxon>ecological metagenomes</taxon>
    </lineage>
</organism>
<dbReference type="InterPro" id="IPR016174">
    <property type="entry name" value="Di-haem_cyt_TM"/>
</dbReference>
<feature type="transmembrane region" description="Helical" evidence="6">
    <location>
        <begin position="28"/>
        <end position="48"/>
    </location>
</feature>
<feature type="transmembrane region" description="Helical" evidence="6">
    <location>
        <begin position="164"/>
        <end position="189"/>
    </location>
</feature>
<dbReference type="PANTHER" id="PTHR30485">
    <property type="entry name" value="NI/FE-HYDROGENASE 1 B-TYPE CYTOCHROME SUBUNIT"/>
    <property type="match status" value="1"/>
</dbReference>
<feature type="transmembrane region" description="Helical" evidence="6">
    <location>
        <begin position="123"/>
        <end position="144"/>
    </location>
</feature>
<evidence type="ECO:0000256" key="2">
    <source>
        <dbReference type="ARBA" id="ARBA00022475"/>
    </source>
</evidence>
<dbReference type="SUPFAM" id="SSF81342">
    <property type="entry name" value="Transmembrane di-heme cytochromes"/>
    <property type="match status" value="1"/>
</dbReference>
<evidence type="ECO:0000256" key="6">
    <source>
        <dbReference type="SAM" id="Phobius"/>
    </source>
</evidence>
<feature type="transmembrane region" description="Helical" evidence="6">
    <location>
        <begin position="60"/>
        <end position="79"/>
    </location>
</feature>
<keyword evidence="2" id="KW-1003">Cell membrane</keyword>
<keyword evidence="3 6" id="KW-0812">Transmembrane</keyword>
<dbReference type="GO" id="GO:0009055">
    <property type="term" value="F:electron transfer activity"/>
    <property type="evidence" value="ECO:0007669"/>
    <property type="project" value="InterPro"/>
</dbReference>
<evidence type="ECO:0000313" key="8">
    <source>
        <dbReference type="EMBL" id="SVA28860.1"/>
    </source>
</evidence>
<sequence length="222" mass="26440">MEKEVTQTSRNFPKKTKKIIRHHLPDRIFHWVMAVCMLVLLFTGFLPIVGVKFSWVDPHWIAGIFLTVAIIFHIIRAVFWQDFWSMVIGVKDIKGAWESTRWALKIAEKLPGKPGKYPLLNKLYHHMVSTMSVIVVSTGLLMMVKIDTPWWERNPYFFEDWTWGVVYVLHDFASLFFVPLVMVHIYFGIRPEKLWMTRAMILGWITSKEYEDHYDHEKWKDI</sequence>
<dbReference type="Pfam" id="PF01292">
    <property type="entry name" value="Ni_hydr_CYTB"/>
    <property type="match status" value="1"/>
</dbReference>
<evidence type="ECO:0000259" key="7">
    <source>
        <dbReference type="Pfam" id="PF01292"/>
    </source>
</evidence>
<gene>
    <name evidence="8" type="ORF">METZ01_LOCUS81714</name>
</gene>
<proteinExistence type="predicted"/>
<dbReference type="EMBL" id="UINC01006657">
    <property type="protein sequence ID" value="SVA28860.1"/>
    <property type="molecule type" value="Genomic_DNA"/>
</dbReference>
<dbReference type="GO" id="GO:0022904">
    <property type="term" value="P:respiratory electron transport chain"/>
    <property type="evidence" value="ECO:0007669"/>
    <property type="project" value="InterPro"/>
</dbReference>
<dbReference type="InterPro" id="IPR051542">
    <property type="entry name" value="Hydrogenase_cytochrome"/>
</dbReference>
<dbReference type="Gene3D" id="1.20.950.20">
    <property type="entry name" value="Transmembrane di-heme cytochromes, Chain C"/>
    <property type="match status" value="1"/>
</dbReference>
<dbReference type="InterPro" id="IPR011577">
    <property type="entry name" value="Cyt_b561_bac/Ni-Hgenase"/>
</dbReference>
<reference evidence="8" key="1">
    <citation type="submission" date="2018-05" db="EMBL/GenBank/DDBJ databases">
        <authorList>
            <person name="Lanie J.A."/>
            <person name="Ng W.-L."/>
            <person name="Kazmierczak K.M."/>
            <person name="Andrzejewski T.M."/>
            <person name="Davidsen T.M."/>
            <person name="Wayne K.J."/>
            <person name="Tettelin H."/>
            <person name="Glass J.I."/>
            <person name="Rusch D."/>
            <person name="Podicherti R."/>
            <person name="Tsui H.-C.T."/>
            <person name="Winkler M.E."/>
        </authorList>
    </citation>
    <scope>NUCLEOTIDE SEQUENCE</scope>
</reference>
<evidence type="ECO:0000256" key="1">
    <source>
        <dbReference type="ARBA" id="ARBA00004651"/>
    </source>
</evidence>
<feature type="domain" description="Cytochrome b561 bacterial/Ni-hydrogenase" evidence="7">
    <location>
        <begin position="21"/>
        <end position="201"/>
    </location>
</feature>
<comment type="subcellular location">
    <subcellularLocation>
        <location evidence="1">Cell membrane</location>
        <topology evidence="1">Multi-pass membrane protein</topology>
    </subcellularLocation>
</comment>
<evidence type="ECO:0000256" key="5">
    <source>
        <dbReference type="ARBA" id="ARBA00023136"/>
    </source>
</evidence>
<name>A0A381UL50_9ZZZZ</name>